<evidence type="ECO:0000256" key="2">
    <source>
        <dbReference type="ARBA" id="ARBA00022670"/>
    </source>
</evidence>
<protein>
    <recommendedName>
        <fullName evidence="9">D-alanyl-D-alanine dipeptidase</fullName>
        <shortName evidence="9">D-Ala-D-Ala dipeptidase</shortName>
        <ecNumber evidence="9">3.4.13.22</ecNumber>
    </recommendedName>
</protein>
<dbReference type="Pfam" id="PF01427">
    <property type="entry name" value="Peptidase_M15"/>
    <property type="match status" value="1"/>
</dbReference>
<evidence type="ECO:0000256" key="4">
    <source>
        <dbReference type="ARBA" id="ARBA00022801"/>
    </source>
</evidence>
<reference evidence="10 11" key="1">
    <citation type="submission" date="2019-12" db="EMBL/GenBank/DDBJ databases">
        <authorList>
            <person name="Xu J."/>
        </authorList>
    </citation>
    <scope>NUCLEOTIDE SEQUENCE [LARGE SCALE GENOMIC DNA]</scope>
    <source>
        <strain evidence="10 11">HX-5-24</strain>
    </source>
</reference>
<dbReference type="Gene3D" id="3.30.1380.10">
    <property type="match status" value="1"/>
</dbReference>
<dbReference type="AlphaFoldDB" id="A0A7C9M3R4"/>
<keyword evidence="8" id="KW-0961">Cell wall biogenesis/degradation</keyword>
<dbReference type="GO" id="GO:0008270">
    <property type="term" value="F:zinc ion binding"/>
    <property type="evidence" value="ECO:0007669"/>
    <property type="project" value="UniProtKB-UniRule"/>
</dbReference>
<dbReference type="InterPro" id="IPR000755">
    <property type="entry name" value="A_A_dipeptidase"/>
</dbReference>
<keyword evidence="4 9" id="KW-0378">Hydrolase</keyword>
<dbReference type="Proteomes" id="UP000479692">
    <property type="component" value="Unassembled WGS sequence"/>
</dbReference>
<dbReference type="GO" id="GO:0071555">
    <property type="term" value="P:cell wall organization"/>
    <property type="evidence" value="ECO:0007669"/>
    <property type="project" value="UniProtKB-KW"/>
</dbReference>
<comment type="catalytic activity">
    <reaction evidence="1 9">
        <text>D-alanyl-D-alanine + H2O = 2 D-alanine</text>
        <dbReference type="Rhea" id="RHEA:20661"/>
        <dbReference type="ChEBI" id="CHEBI:15377"/>
        <dbReference type="ChEBI" id="CHEBI:57416"/>
        <dbReference type="ChEBI" id="CHEBI:57822"/>
        <dbReference type="EC" id="3.4.13.22"/>
    </reaction>
</comment>
<feature type="binding site" evidence="9">
    <location>
        <position position="319"/>
    </location>
    <ligand>
        <name>Zn(2+)</name>
        <dbReference type="ChEBI" id="CHEBI:29105"/>
        <note>catalytic</note>
    </ligand>
</feature>
<dbReference type="CDD" id="cd14817">
    <property type="entry name" value="D-Ala-D-Ala_dipeptidase_VanX"/>
    <property type="match status" value="1"/>
</dbReference>
<proteinExistence type="inferred from homology"/>
<evidence type="ECO:0000256" key="9">
    <source>
        <dbReference type="HAMAP-Rule" id="MF_01924"/>
    </source>
</evidence>
<dbReference type="GO" id="GO:0008237">
    <property type="term" value="F:metallopeptidase activity"/>
    <property type="evidence" value="ECO:0007669"/>
    <property type="project" value="UniProtKB-KW"/>
</dbReference>
<evidence type="ECO:0000256" key="3">
    <source>
        <dbReference type="ARBA" id="ARBA00022723"/>
    </source>
</evidence>
<sequence>MRITRSSVIASAMRASQSRSWRSSAWFARRISSSTVSSVLMFMCVPPEKRALLGRAKDEPRIRECGVRSGAPVLPAAQGSDGRRRGFCYRGKKAREIRMRFSRHALLSTIALFATACATQQNSAPISPATTPEDANLVDIRSLVPDIDLDIRYAGANNFTGAPVDGYEAPKCFLLRPVAEALARVERTLRDDHMRLRLYDCYRPVRAVQNFVAWAHAPEDGRTKAAYYPSFDKRALLGDYISPTSGHSRGATVDLDLMECDDTGVACTPLDMGTHFDFFDTLANTDSKKATDAQRANRHRLRDAMEAQGFRNYPMEWWHFTLKPEPSPRVAFDIPVR</sequence>
<keyword evidence="11" id="KW-1185">Reference proteome</keyword>
<gene>
    <name evidence="9" type="primary">ddpX</name>
    <name evidence="10" type="ORF">GN331_08595</name>
</gene>
<comment type="similarity">
    <text evidence="9">Belongs to the peptidase M15D family.</text>
</comment>
<evidence type="ECO:0000313" key="11">
    <source>
        <dbReference type="Proteomes" id="UP000479692"/>
    </source>
</evidence>
<evidence type="ECO:0000256" key="5">
    <source>
        <dbReference type="ARBA" id="ARBA00022833"/>
    </source>
</evidence>
<name>A0A7C9M3R4_9GAMM</name>
<evidence type="ECO:0000256" key="7">
    <source>
        <dbReference type="ARBA" id="ARBA00023049"/>
    </source>
</evidence>
<comment type="cofactor">
    <cofactor evidence="9">
        <name>Zn(2+)</name>
        <dbReference type="ChEBI" id="CHEBI:29105"/>
    </cofactor>
    <text evidence="9">Binds 1 zinc ion per subunit.</text>
</comment>
<accession>A0A7C9M3R4</accession>
<evidence type="ECO:0000256" key="8">
    <source>
        <dbReference type="ARBA" id="ARBA00023316"/>
    </source>
</evidence>
<feature type="binding site" evidence="9">
    <location>
        <position position="254"/>
    </location>
    <ligand>
        <name>Zn(2+)</name>
        <dbReference type="ChEBI" id="CHEBI:29105"/>
        <note>catalytic</note>
    </ligand>
</feature>
<keyword evidence="2 9" id="KW-0645">Protease</keyword>
<dbReference type="InterPro" id="IPR009045">
    <property type="entry name" value="Zn_M74/Hedgehog-like"/>
</dbReference>
<dbReference type="EC" id="3.4.13.22" evidence="9"/>
<comment type="caution">
    <text evidence="10">The sequence shown here is derived from an EMBL/GenBank/DDBJ whole genome shotgun (WGS) entry which is preliminary data.</text>
</comment>
<dbReference type="GO" id="GO:0006508">
    <property type="term" value="P:proteolysis"/>
    <property type="evidence" value="ECO:0007669"/>
    <property type="project" value="UniProtKB-KW"/>
</dbReference>
<feature type="site" description="Transition state stabilizer" evidence="9">
    <location>
        <position position="203"/>
    </location>
</feature>
<dbReference type="PANTHER" id="PTHR43126:SF1">
    <property type="entry name" value="D-ALANYL-D-ALANINE DIPEPTIDASE"/>
    <property type="match status" value="1"/>
</dbReference>
<feature type="binding site" evidence="9">
    <location>
        <position position="247"/>
    </location>
    <ligand>
        <name>Zn(2+)</name>
        <dbReference type="ChEBI" id="CHEBI:29105"/>
        <note>catalytic</note>
    </ligand>
</feature>
<comment type="function">
    <text evidence="9">Catalyzes hydrolysis of the D-alanyl-D-alanine dipeptide.</text>
</comment>
<evidence type="ECO:0000256" key="1">
    <source>
        <dbReference type="ARBA" id="ARBA00001362"/>
    </source>
</evidence>
<dbReference type="SUPFAM" id="SSF55166">
    <property type="entry name" value="Hedgehog/DD-peptidase"/>
    <property type="match status" value="1"/>
</dbReference>
<keyword evidence="7 9" id="KW-0482">Metalloprotease</keyword>
<dbReference type="GO" id="GO:0160237">
    <property type="term" value="F:D-Ala-D-Ala dipeptidase activity"/>
    <property type="evidence" value="ECO:0007669"/>
    <property type="project" value="UniProtKB-EC"/>
</dbReference>
<evidence type="ECO:0000313" key="10">
    <source>
        <dbReference type="EMBL" id="MUV14262.1"/>
    </source>
</evidence>
<feature type="active site" description="Proton donor/acceptor" evidence="9">
    <location>
        <position position="316"/>
    </location>
</feature>
<organism evidence="10 11">
    <name type="scientific">Noviluteimonas gilva</name>
    <dbReference type="NCBI Taxonomy" id="2682097"/>
    <lineage>
        <taxon>Bacteria</taxon>
        <taxon>Pseudomonadati</taxon>
        <taxon>Pseudomonadota</taxon>
        <taxon>Gammaproteobacteria</taxon>
        <taxon>Lysobacterales</taxon>
        <taxon>Lysobacteraceae</taxon>
        <taxon>Noviluteimonas</taxon>
    </lineage>
</organism>
<dbReference type="EMBL" id="WOXT01000002">
    <property type="protein sequence ID" value="MUV14262.1"/>
    <property type="molecule type" value="Genomic_DNA"/>
</dbReference>
<keyword evidence="6 9" id="KW-0224">Dipeptidase</keyword>
<evidence type="ECO:0000256" key="6">
    <source>
        <dbReference type="ARBA" id="ARBA00022997"/>
    </source>
</evidence>
<dbReference type="PANTHER" id="PTHR43126">
    <property type="entry name" value="D-ALANYL-D-ALANINE DIPEPTIDASE"/>
    <property type="match status" value="1"/>
</dbReference>
<keyword evidence="3 9" id="KW-0479">Metal-binding</keyword>
<dbReference type="HAMAP" id="MF_01924">
    <property type="entry name" value="A_A_dipeptidase"/>
    <property type="match status" value="1"/>
</dbReference>
<keyword evidence="5 9" id="KW-0862">Zinc</keyword>